<evidence type="ECO:0000313" key="4">
    <source>
        <dbReference type="Proteomes" id="UP000272464"/>
    </source>
</evidence>
<organism evidence="3 4">
    <name type="scientific">Paenibacillus zeisoli</name>
    <dbReference type="NCBI Taxonomy" id="2496267"/>
    <lineage>
        <taxon>Bacteria</taxon>
        <taxon>Bacillati</taxon>
        <taxon>Bacillota</taxon>
        <taxon>Bacilli</taxon>
        <taxon>Bacillales</taxon>
        <taxon>Paenibacillaceae</taxon>
        <taxon>Paenibacillus</taxon>
    </lineage>
</organism>
<dbReference type="EMBL" id="RZNX01000007">
    <property type="protein sequence ID" value="RUT29118.1"/>
    <property type="molecule type" value="Genomic_DNA"/>
</dbReference>
<evidence type="ECO:0000256" key="2">
    <source>
        <dbReference type="SAM" id="SignalP"/>
    </source>
</evidence>
<evidence type="ECO:0000256" key="1">
    <source>
        <dbReference type="SAM" id="MobiDB-lite"/>
    </source>
</evidence>
<dbReference type="Gene3D" id="2.120.10.10">
    <property type="match status" value="1"/>
</dbReference>
<keyword evidence="4" id="KW-1185">Reference proteome</keyword>
<dbReference type="InterPro" id="IPR015943">
    <property type="entry name" value="WD40/YVTN_repeat-like_dom_sf"/>
</dbReference>
<feature type="region of interest" description="Disordered" evidence="1">
    <location>
        <begin position="23"/>
        <end position="103"/>
    </location>
</feature>
<evidence type="ECO:0000313" key="3">
    <source>
        <dbReference type="EMBL" id="RUT29118.1"/>
    </source>
</evidence>
<dbReference type="SUPFAM" id="SSF110296">
    <property type="entry name" value="Oligoxyloglucan reducing end-specific cellobiohydrolase"/>
    <property type="match status" value="1"/>
</dbReference>
<dbReference type="AlphaFoldDB" id="A0A3S1B460"/>
<dbReference type="RefSeq" id="WP_127200149.1">
    <property type="nucleotide sequence ID" value="NZ_RZNX01000007.1"/>
</dbReference>
<dbReference type="OrthoDB" id="501835at2"/>
<proteinExistence type="predicted"/>
<feature type="compositionally biased region" description="Polar residues" evidence="1">
    <location>
        <begin position="84"/>
        <end position="103"/>
    </location>
</feature>
<comment type="caution">
    <text evidence="3">The sequence shown here is derived from an EMBL/GenBank/DDBJ whole genome shotgun (WGS) entry which is preliminary data.</text>
</comment>
<sequence>MKLKSKWMYVLLSLTIAVTASACSGSADSNNGVNGTPQNIKSNQGTDAAGQGTSQSTGQGTGDVKQGTDQSSEQGMGDAKPDTDQSADQSTGQSSAESVGTKNGAVNSAGVKGAKSAQIQALLTGFKLVGDRTIFTWGKASKGSVRVYRSGDAGKTWTDISPSPAVSAVDADSTFAAWDERHLLLLSAQNNGTRKVMHSKDGGKTWSSGPVLPYAINAETALISSTQGYLLTESDAAMGHSGKTFYKTANGGVTWTKVMDNSEASLPREEEAKKGLMPQYGFTGYGVSFRDLKHGWVPMQSRDGVPRLVRTTDGGVSWKLVDLSKAANWDGNNPQITAAPVFFGKNHLQGWMPLSIHKDKAYDIGGFRTRDGGESWVYLPFEQNIPEGSRIADCSPVFVSPDKGWFWNGTELKTTVNGAKSWQVLKVNSEFKKSISSFPEMKELQFTDARHGWVLLTSEDSEHSRLLKTEDGGITWEIV</sequence>
<dbReference type="Proteomes" id="UP000272464">
    <property type="component" value="Unassembled WGS sequence"/>
</dbReference>
<dbReference type="PROSITE" id="PS51257">
    <property type="entry name" value="PROKAR_LIPOPROTEIN"/>
    <property type="match status" value="1"/>
</dbReference>
<gene>
    <name evidence="3" type="ORF">EJP77_15465</name>
</gene>
<dbReference type="Gene3D" id="2.130.10.10">
    <property type="entry name" value="YVTN repeat-like/Quinoprotein amine dehydrogenase"/>
    <property type="match status" value="1"/>
</dbReference>
<accession>A0A3S1B460</accession>
<feature type="compositionally biased region" description="Polar residues" evidence="1">
    <location>
        <begin position="23"/>
        <end position="46"/>
    </location>
</feature>
<reference evidence="3 4" key="1">
    <citation type="submission" date="2018-12" db="EMBL/GenBank/DDBJ databases">
        <authorList>
            <person name="Sun L."/>
            <person name="Chen Z."/>
        </authorList>
    </citation>
    <scope>NUCLEOTIDE SEQUENCE [LARGE SCALE GENOMIC DNA]</scope>
    <source>
        <strain evidence="3 4">3-5-3</strain>
    </source>
</reference>
<protein>
    <recommendedName>
        <fullName evidence="5">Photosynthesis system II assembly factor Ycf48/Hcf136-like domain-containing protein</fullName>
    </recommendedName>
</protein>
<evidence type="ECO:0008006" key="5">
    <source>
        <dbReference type="Google" id="ProtNLM"/>
    </source>
</evidence>
<name>A0A3S1B460_9BACL</name>
<keyword evidence="2" id="KW-0732">Signal</keyword>
<feature type="signal peptide" evidence="2">
    <location>
        <begin position="1"/>
        <end position="22"/>
    </location>
</feature>
<dbReference type="CDD" id="cd15482">
    <property type="entry name" value="Sialidase_non-viral"/>
    <property type="match status" value="1"/>
</dbReference>
<feature type="chain" id="PRO_5018685229" description="Photosynthesis system II assembly factor Ycf48/Hcf136-like domain-containing protein" evidence="2">
    <location>
        <begin position="23"/>
        <end position="479"/>
    </location>
</feature>